<keyword evidence="2 5" id="KW-0812">Transmembrane</keyword>
<name>A0A1I6T3T2_9FLAO</name>
<sequence length="162" mass="18761">MKWFENKRNLIVDLVGWMFILLFTYAGLTKLFEFPEFRSQLGQSPLLTPYAEYVAWVIPALEILIAIAILIPKFKLLALYACLFLMSLFTFYILAILNFSDYIPCSCGGILENLSWQDHLIFNMLFILLAIIAIGLYPKLTTTIDLKIFYRDKKGEAENLKE</sequence>
<evidence type="ECO:0000256" key="1">
    <source>
        <dbReference type="ARBA" id="ARBA00004141"/>
    </source>
</evidence>
<dbReference type="AlphaFoldDB" id="A0A1I6T3T2"/>
<dbReference type="GO" id="GO:0030416">
    <property type="term" value="P:methylamine metabolic process"/>
    <property type="evidence" value="ECO:0007669"/>
    <property type="project" value="InterPro"/>
</dbReference>
<evidence type="ECO:0000256" key="5">
    <source>
        <dbReference type="SAM" id="Phobius"/>
    </source>
</evidence>
<feature type="domain" description="Methylamine utilisation protein MauE" evidence="6">
    <location>
        <begin position="10"/>
        <end position="134"/>
    </location>
</feature>
<comment type="subcellular location">
    <subcellularLocation>
        <location evidence="1">Membrane</location>
        <topology evidence="1">Multi-pass membrane protein</topology>
    </subcellularLocation>
</comment>
<organism evidence="7 8">
    <name type="scientific">Zhouia amylolytica</name>
    <dbReference type="NCBI Taxonomy" id="376730"/>
    <lineage>
        <taxon>Bacteria</taxon>
        <taxon>Pseudomonadati</taxon>
        <taxon>Bacteroidota</taxon>
        <taxon>Flavobacteriia</taxon>
        <taxon>Flavobacteriales</taxon>
        <taxon>Flavobacteriaceae</taxon>
        <taxon>Zhouia</taxon>
    </lineage>
</organism>
<feature type="transmembrane region" description="Helical" evidence="5">
    <location>
        <begin position="12"/>
        <end position="33"/>
    </location>
</feature>
<evidence type="ECO:0000256" key="2">
    <source>
        <dbReference type="ARBA" id="ARBA00022692"/>
    </source>
</evidence>
<reference evidence="7 8" key="1">
    <citation type="submission" date="2016-10" db="EMBL/GenBank/DDBJ databases">
        <authorList>
            <person name="de Groot N.N."/>
        </authorList>
    </citation>
    <scope>NUCLEOTIDE SEQUENCE [LARGE SCALE GENOMIC DNA]</scope>
    <source>
        <strain evidence="7 8">CGMCC 1.6114</strain>
    </source>
</reference>
<feature type="transmembrane region" description="Helical" evidence="5">
    <location>
        <begin position="53"/>
        <end position="71"/>
    </location>
</feature>
<dbReference type="Pfam" id="PF07291">
    <property type="entry name" value="MauE"/>
    <property type="match status" value="1"/>
</dbReference>
<dbReference type="Proteomes" id="UP000183209">
    <property type="component" value="Unassembled WGS sequence"/>
</dbReference>
<gene>
    <name evidence="7" type="ORF">SAMN04487906_1837</name>
</gene>
<protein>
    <submittedName>
        <fullName evidence="7">Uncharacterized membrane protein YphA, DoxX/SURF4 family</fullName>
    </submittedName>
</protein>
<feature type="transmembrane region" description="Helical" evidence="5">
    <location>
        <begin position="78"/>
        <end position="100"/>
    </location>
</feature>
<dbReference type="GO" id="GO:0016020">
    <property type="term" value="C:membrane"/>
    <property type="evidence" value="ECO:0007669"/>
    <property type="project" value="UniProtKB-SubCell"/>
</dbReference>
<evidence type="ECO:0000313" key="8">
    <source>
        <dbReference type="Proteomes" id="UP000183209"/>
    </source>
</evidence>
<dbReference type="UniPathway" id="UPA00895"/>
<keyword evidence="4 5" id="KW-0472">Membrane</keyword>
<feature type="transmembrane region" description="Helical" evidence="5">
    <location>
        <begin position="120"/>
        <end position="137"/>
    </location>
</feature>
<proteinExistence type="predicted"/>
<dbReference type="InterPro" id="IPR009908">
    <property type="entry name" value="Methylamine_util_MauE"/>
</dbReference>
<evidence type="ECO:0000256" key="4">
    <source>
        <dbReference type="ARBA" id="ARBA00023136"/>
    </source>
</evidence>
<dbReference type="EMBL" id="FPAG01000005">
    <property type="protein sequence ID" value="SFS83929.1"/>
    <property type="molecule type" value="Genomic_DNA"/>
</dbReference>
<accession>A0A1I6T3T2</accession>
<dbReference type="OrthoDB" id="673785at2"/>
<keyword evidence="3 5" id="KW-1133">Transmembrane helix</keyword>
<evidence type="ECO:0000259" key="6">
    <source>
        <dbReference type="Pfam" id="PF07291"/>
    </source>
</evidence>
<evidence type="ECO:0000256" key="3">
    <source>
        <dbReference type="ARBA" id="ARBA00022989"/>
    </source>
</evidence>
<evidence type="ECO:0000313" key="7">
    <source>
        <dbReference type="EMBL" id="SFS83929.1"/>
    </source>
</evidence>
<dbReference type="RefSeq" id="WP_074978366.1">
    <property type="nucleotide sequence ID" value="NZ_FPAG01000005.1"/>
</dbReference>